<dbReference type="RefSeq" id="WP_117381576.1">
    <property type="nucleotide sequence ID" value="NZ_QWDE01000001.1"/>
</dbReference>
<gene>
    <name evidence="1" type="ORF">DYU05_03435</name>
</gene>
<keyword evidence="2" id="KW-1185">Reference proteome</keyword>
<dbReference type="Proteomes" id="UP000260823">
    <property type="component" value="Unassembled WGS sequence"/>
</dbReference>
<sequence>MYNSYLFTAYNILCLQLAAGNIIHSAQMSLSLFKSPAITLAAVVMNLAQCHTSQVKSTMDAAADSSTRQRHIHAAVPLKNMFGINSYEWNFLENPAAPNNRNGIYEDNMALIKSFSAVRHYLNWNKLESTEGNYTYNPTNNGNWNYDLIYTRCKQDSILVLADIKNLPVWMMNSYPADQRNDENVPAYYNADRSSPKSYVVQAHTAFQFAARYGYNTKINPMLVKVDARPRWKNDRVNEVKIGMGLIKYIECGNENDRWWKGSKATQTPEEYAANLSAFYDGHKHTLGPNAGVKTADPGMQVVMGGLATADVNYVKRMVDWCKANRGYNADGTINLCFDVINYHLYSNDGSVLTHRKATTGVAPELSEAPEIAKSFIDYANSLPNHPPVWLTEAGYDINQGSYQKAPPIGTKTPLITQADWILRTSLLYARMGFNRLFFYQLFDAYPNKAQQYSTSGLAEGTKRRPAADYILQTSKLMGDYSYVSTLNSDPLVDKYQKGKQAMYVLTVPDQKGRTTPYTLTLGEGVKSATLYNLIPGSDTMKSTQLKVNNGKVTIQASETPVFVQPFK</sequence>
<organism evidence="1 2">
    <name type="scientific">Mucilaginibacter terrenus</name>
    <dbReference type="NCBI Taxonomy" id="2482727"/>
    <lineage>
        <taxon>Bacteria</taxon>
        <taxon>Pseudomonadati</taxon>
        <taxon>Bacteroidota</taxon>
        <taxon>Sphingobacteriia</taxon>
        <taxon>Sphingobacteriales</taxon>
        <taxon>Sphingobacteriaceae</taxon>
        <taxon>Mucilaginibacter</taxon>
    </lineage>
</organism>
<reference evidence="1 2" key="1">
    <citation type="submission" date="2018-08" db="EMBL/GenBank/DDBJ databases">
        <title>Mucilaginibacter terrae sp. nov., isolated from manganese diggings.</title>
        <authorList>
            <person name="Huang Y."/>
            <person name="Zhou Z."/>
        </authorList>
    </citation>
    <scope>NUCLEOTIDE SEQUENCE [LARGE SCALE GENOMIC DNA]</scope>
    <source>
        <strain evidence="1 2">ZH6</strain>
    </source>
</reference>
<comment type="caution">
    <text evidence="1">The sequence shown here is derived from an EMBL/GenBank/DDBJ whole genome shotgun (WGS) entry which is preliminary data.</text>
</comment>
<dbReference type="Gene3D" id="3.20.20.80">
    <property type="entry name" value="Glycosidases"/>
    <property type="match status" value="1"/>
</dbReference>
<dbReference type="SUPFAM" id="SSF51445">
    <property type="entry name" value="(Trans)glycosidases"/>
    <property type="match status" value="1"/>
</dbReference>
<dbReference type="OrthoDB" id="177731at2"/>
<dbReference type="InterPro" id="IPR017853">
    <property type="entry name" value="GH"/>
</dbReference>
<dbReference type="EMBL" id="QWDE01000001">
    <property type="protein sequence ID" value="RFZ84674.1"/>
    <property type="molecule type" value="Genomic_DNA"/>
</dbReference>
<dbReference type="AlphaFoldDB" id="A0A3E2NUI3"/>
<accession>A0A3E2NUI3</accession>
<evidence type="ECO:0008006" key="3">
    <source>
        <dbReference type="Google" id="ProtNLM"/>
    </source>
</evidence>
<evidence type="ECO:0000313" key="1">
    <source>
        <dbReference type="EMBL" id="RFZ84674.1"/>
    </source>
</evidence>
<name>A0A3E2NUI3_9SPHI</name>
<proteinExistence type="predicted"/>
<protein>
    <recommendedName>
        <fullName evidence="3">Glycoside hydrolase family 42 N-terminal domain-containing protein</fullName>
    </recommendedName>
</protein>
<evidence type="ECO:0000313" key="2">
    <source>
        <dbReference type="Proteomes" id="UP000260823"/>
    </source>
</evidence>